<dbReference type="Proteomes" id="UP000033066">
    <property type="component" value="Chromosome"/>
</dbReference>
<evidence type="ECO:0000313" key="2">
    <source>
        <dbReference type="EMBL" id="AKB82925.1"/>
    </source>
</evidence>
<keyword evidence="3" id="KW-1185">Reference proteome</keyword>
<keyword evidence="1" id="KW-0472">Membrane</keyword>
<accession>A0A0E3WWN1</accession>
<dbReference type="STRING" id="1434107.MSBR3_2347"/>
<feature type="transmembrane region" description="Helical" evidence="1">
    <location>
        <begin position="50"/>
        <end position="69"/>
    </location>
</feature>
<dbReference type="KEGG" id="mbak:MSBR3_2347"/>
<organism evidence="2 3">
    <name type="scientific">Methanosarcina barkeri 3</name>
    <dbReference type="NCBI Taxonomy" id="1434107"/>
    <lineage>
        <taxon>Archaea</taxon>
        <taxon>Methanobacteriati</taxon>
        <taxon>Methanobacteriota</taxon>
        <taxon>Stenosarchaea group</taxon>
        <taxon>Methanomicrobia</taxon>
        <taxon>Methanosarcinales</taxon>
        <taxon>Methanosarcinaceae</taxon>
        <taxon>Methanosarcina</taxon>
    </lineage>
</organism>
<evidence type="ECO:0000313" key="3">
    <source>
        <dbReference type="Proteomes" id="UP000033066"/>
    </source>
</evidence>
<dbReference type="EMBL" id="CP009517">
    <property type="protein sequence ID" value="AKB82925.1"/>
    <property type="molecule type" value="Genomic_DNA"/>
</dbReference>
<sequence length="77" mass="8609">MNAEKKENLVKMQAHKKVVDQNKRINKINLVVLAAGLLLTVLGMEKAGSYLIWVGIFVLFITSISSILASGSRRRQR</sequence>
<dbReference type="RefSeq" id="WP_048108560.1">
    <property type="nucleotide sequence ID" value="NZ_CP009517.1"/>
</dbReference>
<gene>
    <name evidence="2" type="ORF">MSBR3_2347</name>
</gene>
<reference evidence="2" key="1">
    <citation type="submission" date="2014-07" db="EMBL/GenBank/DDBJ databases">
        <title>Methanogenic archaea and the global carbon cycle.</title>
        <authorList>
            <person name="Henriksen J.R."/>
            <person name="Luke J."/>
            <person name="Reinhart S."/>
            <person name="Benedict M.N."/>
            <person name="Youngblut N.D."/>
            <person name="Metcalf M.E."/>
            <person name="Whitaker R.J."/>
            <person name="Metcalf W.W."/>
        </authorList>
    </citation>
    <scope>NUCLEOTIDE SEQUENCE [LARGE SCALE GENOMIC DNA]</scope>
    <source>
        <strain evidence="2">3</strain>
    </source>
</reference>
<feature type="transmembrane region" description="Helical" evidence="1">
    <location>
        <begin position="25"/>
        <end position="44"/>
    </location>
</feature>
<keyword evidence="1" id="KW-1133">Transmembrane helix</keyword>
<dbReference type="AlphaFoldDB" id="A0A0E3WWN1"/>
<dbReference type="OrthoDB" id="136168at2157"/>
<evidence type="ECO:0000256" key="1">
    <source>
        <dbReference type="SAM" id="Phobius"/>
    </source>
</evidence>
<protein>
    <submittedName>
        <fullName evidence="2">Uncharacterized protein</fullName>
    </submittedName>
</protein>
<dbReference type="HOGENOM" id="CLU_194997_0_0_2"/>
<proteinExistence type="predicted"/>
<keyword evidence="1" id="KW-0812">Transmembrane</keyword>
<dbReference type="GeneID" id="24789930"/>
<dbReference type="PATRIC" id="fig|1434107.4.peg.2965"/>
<name>A0A0E3WWN1_METBA</name>